<dbReference type="eggNOG" id="ENOG5030M30">
    <property type="taxonomic scope" value="Bacteria"/>
</dbReference>
<dbReference type="RefSeq" id="WP_015817238.1">
    <property type="nucleotide sequence ID" value="NC_012997.1"/>
</dbReference>
<dbReference type="STRING" id="377629.TERTU_2009"/>
<dbReference type="HOGENOM" id="CLU_2703597_0_0_6"/>
<name>C5BIN7_TERTT</name>
<dbReference type="InterPro" id="IPR025148">
    <property type="entry name" value="AtzG-like"/>
</dbReference>
<dbReference type="EMBL" id="CP001614">
    <property type="protein sequence ID" value="ACR11126.1"/>
    <property type="molecule type" value="Genomic_DNA"/>
</dbReference>
<sequence>MKTEETQLQHLLALSTEMGLEIKEEWTAGVLTHLQNAKRMADILYQAPIANNDLALANVFRPDGLVVSEGSKK</sequence>
<proteinExistence type="predicted"/>
<keyword evidence="2" id="KW-1185">Reference proteome</keyword>
<dbReference type="Pfam" id="PF13318">
    <property type="entry name" value="AtzG-like"/>
    <property type="match status" value="1"/>
</dbReference>
<organism evidence="1 2">
    <name type="scientific">Teredinibacter turnerae (strain ATCC 39867 / T7901)</name>
    <dbReference type="NCBI Taxonomy" id="377629"/>
    <lineage>
        <taxon>Bacteria</taxon>
        <taxon>Pseudomonadati</taxon>
        <taxon>Pseudomonadota</taxon>
        <taxon>Gammaproteobacteria</taxon>
        <taxon>Cellvibrionales</taxon>
        <taxon>Cellvibrionaceae</taxon>
        <taxon>Teredinibacter</taxon>
    </lineage>
</organism>
<gene>
    <name evidence="1" type="ordered locus">TERTU_2009</name>
</gene>
<accession>C5BIN7</accession>
<dbReference type="AlphaFoldDB" id="C5BIN7"/>
<evidence type="ECO:0000313" key="2">
    <source>
        <dbReference type="Proteomes" id="UP000009080"/>
    </source>
</evidence>
<dbReference type="OrthoDB" id="9904605at2"/>
<dbReference type="KEGG" id="ttu:TERTU_2009"/>
<protein>
    <submittedName>
        <fullName evidence="1">Uncharacterized protein</fullName>
    </submittedName>
</protein>
<dbReference type="Proteomes" id="UP000009080">
    <property type="component" value="Chromosome"/>
</dbReference>
<evidence type="ECO:0000313" key="1">
    <source>
        <dbReference type="EMBL" id="ACR11126.1"/>
    </source>
</evidence>
<reference evidence="1 2" key="1">
    <citation type="journal article" date="2009" name="PLoS ONE">
        <title>The complete genome of Teredinibacter turnerae T7901: an intracellular endosymbiont of marine wood-boring bivalves (shipworms).</title>
        <authorList>
            <person name="Yang J.C."/>
            <person name="Madupu R."/>
            <person name="Durkin A.S."/>
            <person name="Ekborg N.A."/>
            <person name="Pedamallu C.S."/>
            <person name="Hostetler J.B."/>
            <person name="Radune D."/>
            <person name="Toms B.S."/>
            <person name="Henrissat B."/>
            <person name="Coutinho P.M."/>
            <person name="Schwarz S."/>
            <person name="Field L."/>
            <person name="Trindade-Silva A.E."/>
            <person name="Soares C.A.G."/>
            <person name="Elshahawi S."/>
            <person name="Hanora A."/>
            <person name="Schmidt E.W."/>
            <person name="Haygood M.G."/>
            <person name="Posfai J."/>
            <person name="Benner J."/>
            <person name="Madinger C."/>
            <person name="Nove J."/>
            <person name="Anton B."/>
            <person name="Chaudhary K."/>
            <person name="Foster J."/>
            <person name="Holman A."/>
            <person name="Kumar S."/>
            <person name="Lessard P.A."/>
            <person name="Luyten Y.A."/>
            <person name="Slatko B."/>
            <person name="Wood N."/>
            <person name="Wu B."/>
            <person name="Teplitski M."/>
            <person name="Mougous J.D."/>
            <person name="Ward N."/>
            <person name="Eisen J.A."/>
            <person name="Badger J.H."/>
            <person name="Distel D.L."/>
        </authorList>
    </citation>
    <scope>NUCLEOTIDE SEQUENCE [LARGE SCALE GENOMIC DNA]</scope>
    <source>
        <strain evidence="2">ATCC 39867 / T7901</strain>
    </source>
</reference>